<dbReference type="RefSeq" id="WP_341837985.1">
    <property type="nucleotide sequence ID" value="NZ_CP149822.1"/>
</dbReference>
<keyword evidence="7" id="KW-1185">Reference proteome</keyword>
<dbReference type="Pfam" id="PF01925">
    <property type="entry name" value="TauE"/>
    <property type="match status" value="1"/>
</dbReference>
<dbReference type="InterPro" id="IPR051598">
    <property type="entry name" value="TSUP/Inactive_protease-like"/>
</dbReference>
<feature type="transmembrane region" description="Helical" evidence="5">
    <location>
        <begin position="7"/>
        <end position="40"/>
    </location>
</feature>
<feature type="transmembrane region" description="Helical" evidence="5">
    <location>
        <begin position="155"/>
        <end position="180"/>
    </location>
</feature>
<protein>
    <recommendedName>
        <fullName evidence="5">Probable membrane transporter protein</fullName>
    </recommendedName>
</protein>
<comment type="similarity">
    <text evidence="5">Belongs to the 4-toluene sulfonate uptake permease (TSUP) (TC 2.A.102) family.</text>
</comment>
<dbReference type="InterPro" id="IPR002781">
    <property type="entry name" value="TM_pro_TauE-like"/>
</dbReference>
<gene>
    <name evidence="6" type="ORF">WJU16_08990</name>
</gene>
<evidence type="ECO:0000313" key="7">
    <source>
        <dbReference type="Proteomes" id="UP001485459"/>
    </source>
</evidence>
<evidence type="ECO:0000256" key="1">
    <source>
        <dbReference type="ARBA" id="ARBA00004141"/>
    </source>
</evidence>
<feature type="transmembrane region" description="Helical" evidence="5">
    <location>
        <begin position="228"/>
        <end position="246"/>
    </location>
</feature>
<feature type="transmembrane region" description="Helical" evidence="5">
    <location>
        <begin position="252"/>
        <end position="270"/>
    </location>
</feature>
<evidence type="ECO:0000256" key="4">
    <source>
        <dbReference type="ARBA" id="ARBA00023136"/>
    </source>
</evidence>
<feature type="transmembrane region" description="Helical" evidence="5">
    <location>
        <begin position="78"/>
        <end position="97"/>
    </location>
</feature>
<name>A0ABZ2YWE6_9BACT</name>
<keyword evidence="4 5" id="KW-0472">Membrane</keyword>
<organism evidence="6 7">
    <name type="scientific">Chitinophaga pollutisoli</name>
    <dbReference type="NCBI Taxonomy" id="3133966"/>
    <lineage>
        <taxon>Bacteria</taxon>
        <taxon>Pseudomonadati</taxon>
        <taxon>Bacteroidota</taxon>
        <taxon>Chitinophagia</taxon>
        <taxon>Chitinophagales</taxon>
        <taxon>Chitinophagaceae</taxon>
        <taxon>Chitinophaga</taxon>
    </lineage>
</organism>
<dbReference type="EMBL" id="CP149822">
    <property type="protein sequence ID" value="WZN43166.1"/>
    <property type="molecule type" value="Genomic_DNA"/>
</dbReference>
<evidence type="ECO:0000256" key="3">
    <source>
        <dbReference type="ARBA" id="ARBA00022989"/>
    </source>
</evidence>
<evidence type="ECO:0000313" key="6">
    <source>
        <dbReference type="EMBL" id="WZN43166.1"/>
    </source>
</evidence>
<comment type="subcellular location">
    <subcellularLocation>
        <location evidence="5">Cell membrane</location>
        <topology evidence="5">Multi-pass membrane protein</topology>
    </subcellularLocation>
    <subcellularLocation>
        <location evidence="1">Membrane</location>
        <topology evidence="1">Multi-pass membrane protein</topology>
    </subcellularLocation>
</comment>
<keyword evidence="3 5" id="KW-1133">Transmembrane helix</keyword>
<dbReference type="PANTHER" id="PTHR43701:SF2">
    <property type="entry name" value="MEMBRANE TRANSPORTER PROTEIN YJNA-RELATED"/>
    <property type="match status" value="1"/>
</dbReference>
<proteinExistence type="inferred from homology"/>
<evidence type="ECO:0000256" key="2">
    <source>
        <dbReference type="ARBA" id="ARBA00022692"/>
    </source>
</evidence>
<feature type="transmembrane region" description="Helical" evidence="5">
    <location>
        <begin position="103"/>
        <end position="120"/>
    </location>
</feature>
<keyword evidence="5" id="KW-1003">Cell membrane</keyword>
<reference evidence="7" key="1">
    <citation type="submission" date="2024-03" db="EMBL/GenBank/DDBJ databases">
        <title>Chitinophaga horti sp. nov., isolated from garden soil.</title>
        <authorList>
            <person name="Lee D.S."/>
            <person name="Han D.M."/>
            <person name="Baek J.H."/>
            <person name="Choi D.G."/>
            <person name="Jeon J.H."/>
            <person name="Jeon C.O."/>
        </authorList>
    </citation>
    <scope>NUCLEOTIDE SEQUENCE [LARGE SCALE GENOMIC DNA]</scope>
    <source>
        <strain evidence="7">GPA1</strain>
    </source>
</reference>
<keyword evidence="2 5" id="KW-0812">Transmembrane</keyword>
<feature type="transmembrane region" description="Helical" evidence="5">
    <location>
        <begin position="46"/>
        <end position="66"/>
    </location>
</feature>
<dbReference type="Proteomes" id="UP001485459">
    <property type="component" value="Chromosome"/>
</dbReference>
<evidence type="ECO:0000256" key="5">
    <source>
        <dbReference type="RuleBase" id="RU363041"/>
    </source>
</evidence>
<accession>A0ABZ2YWE6</accession>
<sequence>MDLQAALLLVLIGFGIGTFGTLIGAGGGFILMPLLLLMYPDMAPDVLTSISLAVVCLNATSGSVAYARKKRIDYRSAAIFAVATLPGAILGAMATSVISRHTFNLILGGLLIVIAVFLFLKPGQGAYAKGTLKGKCVDRDLTERSGEQHQYRFNIWYGILISFAVGFISSLLGIGGGIIHVPALISVLNFPIHIATATSHFILAIMSLAGTVVHMIQGSFWEGWQTALAIGIGVVAGAQLGAGLSSKVKPKGIMIALAGALLIVGVRLLFT</sequence>
<dbReference type="PANTHER" id="PTHR43701">
    <property type="entry name" value="MEMBRANE TRANSPORTER PROTEIN MJ0441-RELATED"/>
    <property type="match status" value="1"/>
</dbReference>
<feature type="transmembrane region" description="Helical" evidence="5">
    <location>
        <begin position="192"/>
        <end position="216"/>
    </location>
</feature>